<dbReference type="FunFam" id="3.40.50.720:FF:000047">
    <property type="entry name" value="NADP-dependent L-serine/L-allo-threonine dehydrogenase"/>
    <property type="match status" value="1"/>
</dbReference>
<dbReference type="EMBL" id="OU892278">
    <property type="protein sequence ID" value="CAG9764895.1"/>
    <property type="molecule type" value="Genomic_DNA"/>
</dbReference>
<organism evidence="4 5">
    <name type="scientific">Ceutorhynchus assimilis</name>
    <name type="common">cabbage seed weevil</name>
    <dbReference type="NCBI Taxonomy" id="467358"/>
    <lineage>
        <taxon>Eukaryota</taxon>
        <taxon>Metazoa</taxon>
        <taxon>Ecdysozoa</taxon>
        <taxon>Arthropoda</taxon>
        <taxon>Hexapoda</taxon>
        <taxon>Insecta</taxon>
        <taxon>Pterygota</taxon>
        <taxon>Neoptera</taxon>
        <taxon>Endopterygota</taxon>
        <taxon>Coleoptera</taxon>
        <taxon>Polyphaga</taxon>
        <taxon>Cucujiformia</taxon>
        <taxon>Curculionidae</taxon>
        <taxon>Ceutorhynchinae</taxon>
        <taxon>Ceutorhynchus</taxon>
    </lineage>
</organism>
<dbReference type="InterPro" id="IPR036291">
    <property type="entry name" value="NAD(P)-bd_dom_sf"/>
</dbReference>
<name>A0A9N9MHF6_9CUCU</name>
<dbReference type="PRINTS" id="PR00080">
    <property type="entry name" value="SDRFAMILY"/>
</dbReference>
<dbReference type="GO" id="GO:0016616">
    <property type="term" value="F:oxidoreductase activity, acting on the CH-OH group of donors, NAD or NADP as acceptor"/>
    <property type="evidence" value="ECO:0007669"/>
    <property type="project" value="UniProtKB-ARBA"/>
</dbReference>
<dbReference type="PRINTS" id="PR00081">
    <property type="entry name" value="GDHRDH"/>
</dbReference>
<sequence length="254" mass="27589">MSSLSLKKFVGQVAVVTGASAGIGKAVAELLVKNGVIVAGLARRVDRLEDHSKQLINEKGKLHAFQCDLTNQQEILTTFKKITTNHGPISVLINNAGLSIETNIIGGDIEKWKPVLDTNILAVAICIREAVASMKQHNLKGHIINVNSMAGHSVYDFPNASVYPATKHAITALTETVRLEINREKLPIKITSLSPGYVATDFIERAFGKAIDERLKSRAGLESKDIAETVLYILSTPDHVNVKELTVCVQGEIF</sequence>
<gene>
    <name evidence="4" type="ORF">CEUTPL_LOCUS5520</name>
</gene>
<dbReference type="InterPro" id="IPR002347">
    <property type="entry name" value="SDR_fam"/>
</dbReference>
<comment type="similarity">
    <text evidence="1 3">Belongs to the short-chain dehydrogenases/reductases (SDR) family.</text>
</comment>
<evidence type="ECO:0000313" key="4">
    <source>
        <dbReference type="EMBL" id="CAG9764895.1"/>
    </source>
</evidence>
<evidence type="ECO:0000256" key="3">
    <source>
        <dbReference type="RuleBase" id="RU000363"/>
    </source>
</evidence>
<keyword evidence="5" id="KW-1185">Reference proteome</keyword>
<reference evidence="4" key="1">
    <citation type="submission" date="2022-01" db="EMBL/GenBank/DDBJ databases">
        <authorList>
            <person name="King R."/>
        </authorList>
    </citation>
    <scope>NUCLEOTIDE SEQUENCE</scope>
</reference>
<protein>
    <recommendedName>
        <fullName evidence="6">Farnesol dehydrogenase-like</fullName>
    </recommendedName>
</protein>
<dbReference type="PANTHER" id="PTHR43115">
    <property type="entry name" value="DEHYDROGENASE/REDUCTASE SDR FAMILY MEMBER 11"/>
    <property type="match status" value="1"/>
</dbReference>
<evidence type="ECO:0000256" key="1">
    <source>
        <dbReference type="ARBA" id="ARBA00006484"/>
    </source>
</evidence>
<evidence type="ECO:0008006" key="6">
    <source>
        <dbReference type="Google" id="ProtNLM"/>
    </source>
</evidence>
<dbReference type="PROSITE" id="PS00061">
    <property type="entry name" value="ADH_SHORT"/>
    <property type="match status" value="1"/>
</dbReference>
<dbReference type="Pfam" id="PF00106">
    <property type="entry name" value="adh_short"/>
    <property type="match status" value="1"/>
</dbReference>
<keyword evidence="2" id="KW-0560">Oxidoreductase</keyword>
<dbReference type="OrthoDB" id="1933717at2759"/>
<dbReference type="PANTHER" id="PTHR43115:SF4">
    <property type="entry name" value="DEHYDROGENASE_REDUCTASE SDR FAMILY MEMBER 11"/>
    <property type="match status" value="1"/>
</dbReference>
<evidence type="ECO:0000313" key="5">
    <source>
        <dbReference type="Proteomes" id="UP001152799"/>
    </source>
</evidence>
<proteinExistence type="inferred from homology"/>
<dbReference type="Proteomes" id="UP001152799">
    <property type="component" value="Chromosome 2"/>
</dbReference>
<dbReference type="AlphaFoldDB" id="A0A9N9MHF6"/>
<accession>A0A9N9MHF6</accession>
<dbReference type="Gene3D" id="3.40.50.720">
    <property type="entry name" value="NAD(P)-binding Rossmann-like Domain"/>
    <property type="match status" value="1"/>
</dbReference>
<evidence type="ECO:0000256" key="2">
    <source>
        <dbReference type="ARBA" id="ARBA00023002"/>
    </source>
</evidence>
<dbReference type="SUPFAM" id="SSF51735">
    <property type="entry name" value="NAD(P)-binding Rossmann-fold domains"/>
    <property type="match status" value="1"/>
</dbReference>
<dbReference type="InterPro" id="IPR020904">
    <property type="entry name" value="Sc_DH/Rdtase_CS"/>
</dbReference>